<evidence type="ECO:0000256" key="1">
    <source>
        <dbReference type="SAM" id="MobiDB-lite"/>
    </source>
</evidence>
<protein>
    <submittedName>
        <fullName evidence="2">Uncharacterized protein</fullName>
    </submittedName>
</protein>
<dbReference type="GO" id="GO:0010183">
    <property type="term" value="P:pollen tube guidance"/>
    <property type="evidence" value="ECO:0007669"/>
    <property type="project" value="InterPro"/>
</dbReference>
<feature type="region of interest" description="Disordered" evidence="1">
    <location>
        <begin position="155"/>
        <end position="183"/>
    </location>
</feature>
<name>A0AAD6EYM0_9POAL</name>
<accession>A0AAD6EYM0</accession>
<sequence length="207" mass="23728">MLRLTLLPSPTSSSGVLAGSSVAGGNRSAWKRSIVVRSERNYSPLPKVKAPLGRPTLLEQTRDLLPLVDQIKDKLSEYCTTVDGEECCSCWDAYFEMQDLKKKWPPEKFDRFLHDVSHEGMKSLIYFVHHAALLEKESGEVIQETTKELGKRDAEMPMHVPDGLPKTREEIEEEDQGRMPESDFTRLLQSLRVYPSWYMERPDVEDD</sequence>
<evidence type="ECO:0000313" key="2">
    <source>
        <dbReference type="EMBL" id="KAJ3706062.1"/>
    </source>
</evidence>
<gene>
    <name evidence="2" type="ORF">LUZ61_009767</name>
</gene>
<dbReference type="InterPro" id="IPR037502">
    <property type="entry name" value="CBP1"/>
</dbReference>
<dbReference type="Proteomes" id="UP001210211">
    <property type="component" value="Unassembled WGS sequence"/>
</dbReference>
<comment type="caution">
    <text evidence="2">The sequence shown here is derived from an EMBL/GenBank/DDBJ whole genome shotgun (WGS) entry which is preliminary data.</text>
</comment>
<proteinExistence type="predicted"/>
<dbReference type="GO" id="GO:0005634">
    <property type="term" value="C:nucleus"/>
    <property type="evidence" value="ECO:0007669"/>
    <property type="project" value="TreeGrafter"/>
</dbReference>
<dbReference type="EMBL" id="JAMRDG010000001">
    <property type="protein sequence ID" value="KAJ3706062.1"/>
    <property type="molecule type" value="Genomic_DNA"/>
</dbReference>
<organism evidence="2 3">
    <name type="scientific">Rhynchospora tenuis</name>
    <dbReference type="NCBI Taxonomy" id="198213"/>
    <lineage>
        <taxon>Eukaryota</taxon>
        <taxon>Viridiplantae</taxon>
        <taxon>Streptophyta</taxon>
        <taxon>Embryophyta</taxon>
        <taxon>Tracheophyta</taxon>
        <taxon>Spermatophyta</taxon>
        <taxon>Magnoliopsida</taxon>
        <taxon>Liliopsida</taxon>
        <taxon>Poales</taxon>
        <taxon>Cyperaceae</taxon>
        <taxon>Cyperoideae</taxon>
        <taxon>Rhynchosporeae</taxon>
        <taxon>Rhynchospora</taxon>
    </lineage>
</organism>
<dbReference type="PANTHER" id="PTHR36345:SF1">
    <property type="entry name" value="CCG-BINDING PROTEIN 1"/>
    <property type="match status" value="1"/>
</dbReference>
<dbReference type="AlphaFoldDB" id="A0AAD6EYM0"/>
<dbReference type="GO" id="GO:0036033">
    <property type="term" value="F:mediator complex binding"/>
    <property type="evidence" value="ECO:0007669"/>
    <property type="project" value="InterPro"/>
</dbReference>
<dbReference type="GO" id="GO:0005829">
    <property type="term" value="C:cytosol"/>
    <property type="evidence" value="ECO:0007669"/>
    <property type="project" value="TreeGrafter"/>
</dbReference>
<feature type="region of interest" description="Disordered" evidence="1">
    <location>
        <begin position="1"/>
        <end position="20"/>
    </location>
</feature>
<reference evidence="2 3" key="1">
    <citation type="journal article" date="2022" name="Cell">
        <title>Repeat-based holocentromeres influence genome architecture and karyotype evolution.</title>
        <authorList>
            <person name="Hofstatter P.G."/>
            <person name="Thangavel G."/>
            <person name="Lux T."/>
            <person name="Neumann P."/>
            <person name="Vondrak T."/>
            <person name="Novak P."/>
            <person name="Zhang M."/>
            <person name="Costa L."/>
            <person name="Castellani M."/>
            <person name="Scott A."/>
            <person name="Toegelov H."/>
            <person name="Fuchs J."/>
            <person name="Mata-Sucre Y."/>
            <person name="Dias Y."/>
            <person name="Vanzela A.L.L."/>
            <person name="Huettel B."/>
            <person name="Almeida C.C.S."/>
            <person name="Simkova H."/>
            <person name="Souza G."/>
            <person name="Pedrosa-Harand A."/>
            <person name="Macas J."/>
            <person name="Mayer K.F.X."/>
            <person name="Houben A."/>
            <person name="Marques A."/>
        </authorList>
    </citation>
    <scope>NUCLEOTIDE SEQUENCE [LARGE SCALE GENOMIC DNA]</scope>
    <source>
        <strain evidence="2">RhyTen1mFocal</strain>
    </source>
</reference>
<keyword evidence="3" id="KW-1185">Reference proteome</keyword>
<evidence type="ECO:0000313" key="3">
    <source>
        <dbReference type="Proteomes" id="UP001210211"/>
    </source>
</evidence>
<dbReference type="PANTHER" id="PTHR36345">
    <property type="entry name" value="CCG-BINDING PROTEIN 1"/>
    <property type="match status" value="1"/>
</dbReference>